<dbReference type="InterPro" id="IPR009003">
    <property type="entry name" value="Peptidase_S1_PA"/>
</dbReference>
<feature type="chain" id="PRO_5042157284" description="coagulation factor Xa" evidence="15">
    <location>
        <begin position="21"/>
        <end position="545"/>
    </location>
</feature>
<keyword evidence="13" id="KW-0325">Glycoprotein</keyword>
<dbReference type="PIRSF" id="PIRSF001143">
    <property type="entry name" value="Factor_X"/>
    <property type="match status" value="1"/>
</dbReference>
<dbReference type="EC" id="3.4.21.6" evidence="3"/>
<dbReference type="SMART" id="SM00181">
    <property type="entry name" value="EGF"/>
    <property type="match status" value="4"/>
</dbReference>
<dbReference type="Gene3D" id="2.40.10.10">
    <property type="entry name" value="Trypsin-like serine proteases"/>
    <property type="match status" value="2"/>
</dbReference>
<dbReference type="InterPro" id="IPR000152">
    <property type="entry name" value="EGF-type_Asp/Asn_hydroxyl_site"/>
</dbReference>
<evidence type="ECO:0000313" key="19">
    <source>
        <dbReference type="EMBL" id="KAK1170017.1"/>
    </source>
</evidence>
<dbReference type="PROSITE" id="PS01186">
    <property type="entry name" value="EGF_2"/>
    <property type="match status" value="1"/>
</dbReference>
<comment type="catalytic activity">
    <reaction evidence="1">
        <text>Selective cleavage of Arg-|-Thr and then Arg-|-Ile bonds in prothrombin to form thrombin.</text>
        <dbReference type="EC" id="3.4.21.6"/>
    </reaction>
</comment>
<keyword evidence="5" id="KW-0964">Secreted</keyword>
<keyword evidence="9" id="KW-0677">Repeat</keyword>
<feature type="domain" description="Gla" evidence="18">
    <location>
        <begin position="38"/>
        <end position="84"/>
    </location>
</feature>
<dbReference type="Pfam" id="PF14670">
    <property type="entry name" value="FXa_inhibition"/>
    <property type="match status" value="2"/>
</dbReference>
<evidence type="ECO:0000256" key="4">
    <source>
        <dbReference type="ARBA" id="ARBA00022479"/>
    </source>
</evidence>
<feature type="signal peptide" evidence="15">
    <location>
        <begin position="1"/>
        <end position="20"/>
    </location>
</feature>
<dbReference type="PROSITE" id="PS01187">
    <property type="entry name" value="EGF_CA"/>
    <property type="match status" value="1"/>
</dbReference>
<dbReference type="InterPro" id="IPR050442">
    <property type="entry name" value="Peptidase_S1_coag_factors"/>
</dbReference>
<sequence length="545" mass="61920">MKAQLLWICLSFFSLTFIEANVFLSQESASQVFRRHKRANNIFEELKQGNVERECKEERCSYEEAREVFQKEEPTNEFWNTYVEIPKLCQTNNGGCEHFCKVERVVTCSCVEGYKLGEDGKSCISDVFLSQESASKVFRRHKRANSIFEELKQGNLERECMEERCSYEEAREVFEKEEPTNEFWNKHVEIPKLCQTNNGGCKHFCKVERVVTCSCAERYKLGQDRKSCITDDGDQCRHAPCQNGGVCTDGIGAYVCDCKDGYQGQNCEIDTAECLSAVHFGCDQFCHPGSYNSYVCSCTKGYTLGANKKTCIPQVKFPCGKQTTFQFPWQVQLVNEDTTGFCSGAILGQYLVLTAAKCVSMVSTFQVVVGNLSMGHDNNIMQILHVDSLHIHPRYKNGTENDIALITLREPIQFNTNVIPICIPEKDFAEHVLMQRKPGVVSRWGSGWNETKGPVPTVELPYLPLETCQEKHNFTISNKMFCTEELSHASCQLASGSPIVSSHKGIWFLIGILISGPAEYDCNQGYIFIKITRYLQWLKPFLYHN</sequence>
<dbReference type="SMART" id="SM00020">
    <property type="entry name" value="Tryp_SPc"/>
    <property type="match status" value="1"/>
</dbReference>
<evidence type="ECO:0000256" key="10">
    <source>
        <dbReference type="ARBA" id="ARBA00022801"/>
    </source>
</evidence>
<dbReference type="CDD" id="cd00190">
    <property type="entry name" value="Tryp_SPc"/>
    <property type="match status" value="1"/>
</dbReference>
<dbReference type="AlphaFoldDB" id="A0AAD8G951"/>
<feature type="domain" description="EGF-like" evidence="16">
    <location>
        <begin position="232"/>
        <end position="268"/>
    </location>
</feature>
<dbReference type="Proteomes" id="UP001230051">
    <property type="component" value="Unassembled WGS sequence"/>
</dbReference>
<keyword evidence="6 14" id="KW-0245">EGF-like domain</keyword>
<dbReference type="GO" id="GO:0007596">
    <property type="term" value="P:blood coagulation"/>
    <property type="evidence" value="ECO:0007669"/>
    <property type="project" value="InterPro"/>
</dbReference>
<comment type="caution">
    <text evidence="14">Lacks conserved residue(s) required for the propagation of feature annotation.</text>
</comment>
<dbReference type="InterPro" id="IPR001314">
    <property type="entry name" value="Peptidase_S1A"/>
</dbReference>
<evidence type="ECO:0000259" key="18">
    <source>
        <dbReference type="PROSITE" id="PS50998"/>
    </source>
</evidence>
<dbReference type="PANTHER" id="PTHR24278:SF28">
    <property type="entry name" value="COAGULATION FACTOR X"/>
    <property type="match status" value="1"/>
</dbReference>
<keyword evidence="20" id="KW-1185">Reference proteome</keyword>
<dbReference type="PRINTS" id="PR00001">
    <property type="entry name" value="GLABLOOD"/>
</dbReference>
<dbReference type="Pfam" id="PF00089">
    <property type="entry name" value="Trypsin"/>
    <property type="match status" value="1"/>
</dbReference>
<evidence type="ECO:0000256" key="11">
    <source>
        <dbReference type="ARBA" id="ARBA00022837"/>
    </source>
</evidence>
<feature type="disulfide bond" evidence="14">
    <location>
        <begin position="258"/>
        <end position="267"/>
    </location>
</feature>
<dbReference type="GO" id="GO:0004252">
    <property type="term" value="F:serine-type endopeptidase activity"/>
    <property type="evidence" value="ECO:0007669"/>
    <property type="project" value="UniProtKB-EC"/>
</dbReference>
<evidence type="ECO:0000256" key="6">
    <source>
        <dbReference type="ARBA" id="ARBA00022536"/>
    </source>
</evidence>
<dbReference type="InterPro" id="IPR012224">
    <property type="entry name" value="Pept_S1A_FX"/>
</dbReference>
<dbReference type="EMBL" id="JAGXEW010000007">
    <property type="protein sequence ID" value="KAK1170017.1"/>
    <property type="molecule type" value="Genomic_DNA"/>
</dbReference>
<evidence type="ECO:0000256" key="14">
    <source>
        <dbReference type="PROSITE-ProRule" id="PRU00076"/>
    </source>
</evidence>
<organism evidence="19 20">
    <name type="scientific">Acipenser oxyrinchus oxyrinchus</name>
    <dbReference type="NCBI Taxonomy" id="40147"/>
    <lineage>
        <taxon>Eukaryota</taxon>
        <taxon>Metazoa</taxon>
        <taxon>Chordata</taxon>
        <taxon>Craniata</taxon>
        <taxon>Vertebrata</taxon>
        <taxon>Euteleostomi</taxon>
        <taxon>Actinopterygii</taxon>
        <taxon>Chondrostei</taxon>
        <taxon>Acipenseriformes</taxon>
        <taxon>Acipenseridae</taxon>
        <taxon>Acipenser</taxon>
    </lineage>
</organism>
<evidence type="ECO:0000256" key="1">
    <source>
        <dbReference type="ARBA" id="ARBA00001239"/>
    </source>
</evidence>
<dbReference type="InterPro" id="IPR043504">
    <property type="entry name" value="Peptidase_S1_PA_chymotrypsin"/>
</dbReference>
<proteinExistence type="predicted"/>
<dbReference type="GO" id="GO:0006508">
    <property type="term" value="P:proteolysis"/>
    <property type="evidence" value="ECO:0007669"/>
    <property type="project" value="UniProtKB-KW"/>
</dbReference>
<dbReference type="PROSITE" id="PS00022">
    <property type="entry name" value="EGF_1"/>
    <property type="match status" value="1"/>
</dbReference>
<dbReference type="Pfam" id="PF00594">
    <property type="entry name" value="Gla"/>
    <property type="match status" value="2"/>
</dbReference>
<evidence type="ECO:0000259" key="16">
    <source>
        <dbReference type="PROSITE" id="PS50026"/>
    </source>
</evidence>
<dbReference type="PANTHER" id="PTHR24278">
    <property type="entry name" value="COAGULATION FACTOR"/>
    <property type="match status" value="1"/>
</dbReference>
<dbReference type="SUPFAM" id="SSF57196">
    <property type="entry name" value="EGF/Laminin"/>
    <property type="match status" value="2"/>
</dbReference>
<dbReference type="PRINTS" id="PR00722">
    <property type="entry name" value="CHYMOTRYPSIN"/>
</dbReference>
<protein>
    <recommendedName>
        <fullName evidence="3">coagulation factor Xa</fullName>
        <ecNumber evidence="3">3.4.21.6</ecNumber>
    </recommendedName>
</protein>
<dbReference type="SUPFAM" id="SSF50494">
    <property type="entry name" value="Trypsin-like serine proteases"/>
    <property type="match status" value="1"/>
</dbReference>
<comment type="caution">
    <text evidence="19">The sequence shown here is derived from an EMBL/GenBank/DDBJ whole genome shotgun (WGS) entry which is preliminary data.</text>
</comment>
<dbReference type="PROSITE" id="PS50026">
    <property type="entry name" value="EGF_3"/>
    <property type="match status" value="1"/>
</dbReference>
<evidence type="ECO:0000256" key="15">
    <source>
        <dbReference type="SAM" id="SignalP"/>
    </source>
</evidence>
<evidence type="ECO:0000256" key="3">
    <source>
        <dbReference type="ARBA" id="ARBA00012181"/>
    </source>
</evidence>
<dbReference type="InterPro" id="IPR017857">
    <property type="entry name" value="Coagulation_fac-like_Gla_dom"/>
</dbReference>
<evidence type="ECO:0000259" key="17">
    <source>
        <dbReference type="PROSITE" id="PS50240"/>
    </source>
</evidence>
<evidence type="ECO:0000256" key="8">
    <source>
        <dbReference type="ARBA" id="ARBA00022729"/>
    </source>
</evidence>
<dbReference type="SMART" id="SM00069">
    <property type="entry name" value="GLA"/>
    <property type="match status" value="2"/>
</dbReference>
<evidence type="ECO:0000256" key="9">
    <source>
        <dbReference type="ARBA" id="ARBA00022737"/>
    </source>
</evidence>
<dbReference type="InterPro" id="IPR001254">
    <property type="entry name" value="Trypsin_dom"/>
</dbReference>
<accession>A0AAD8G951</accession>
<dbReference type="InterPro" id="IPR000294">
    <property type="entry name" value="GLA_domain"/>
</dbReference>
<evidence type="ECO:0000256" key="13">
    <source>
        <dbReference type="ARBA" id="ARBA00023180"/>
    </source>
</evidence>
<dbReference type="InterPro" id="IPR018097">
    <property type="entry name" value="EGF_Ca-bd_CS"/>
</dbReference>
<keyword evidence="11" id="KW-0106">Calcium</keyword>
<dbReference type="FunFam" id="2.10.25.10:FF:000162">
    <property type="entry name" value="Coagulation factor X (Predicted)"/>
    <property type="match status" value="1"/>
</dbReference>
<dbReference type="Gene3D" id="2.10.25.10">
    <property type="entry name" value="Laminin"/>
    <property type="match status" value="4"/>
</dbReference>
<keyword evidence="4" id="KW-0301">Gamma-carboxyglutamic acid</keyword>
<reference evidence="19" key="1">
    <citation type="submission" date="2022-02" db="EMBL/GenBank/DDBJ databases">
        <title>Atlantic sturgeon de novo genome assembly.</title>
        <authorList>
            <person name="Stock M."/>
            <person name="Klopp C."/>
            <person name="Guiguen Y."/>
            <person name="Cabau C."/>
            <person name="Parinello H."/>
            <person name="Santidrian Yebra-Pimentel E."/>
            <person name="Kuhl H."/>
            <person name="Dirks R.P."/>
            <person name="Guessner J."/>
            <person name="Wuertz S."/>
            <person name="Du K."/>
            <person name="Schartl M."/>
        </authorList>
    </citation>
    <scope>NUCLEOTIDE SEQUENCE</scope>
    <source>
        <strain evidence="19">STURGEONOMICS-FGT-2020</strain>
        <tissue evidence="19">Whole blood</tissue>
    </source>
</reference>
<evidence type="ECO:0000256" key="5">
    <source>
        <dbReference type="ARBA" id="ARBA00022525"/>
    </source>
</evidence>
<gene>
    <name evidence="19" type="primary">F10</name>
    <name evidence="19" type="ORF">AOXY_G8950</name>
</gene>
<dbReference type="InterPro" id="IPR035972">
    <property type="entry name" value="GLA-like_dom_SF"/>
</dbReference>
<dbReference type="InterPro" id="IPR000742">
    <property type="entry name" value="EGF"/>
</dbReference>
<comment type="subcellular location">
    <subcellularLocation>
        <location evidence="2">Secreted</location>
    </subcellularLocation>
</comment>
<dbReference type="PROSITE" id="PS50998">
    <property type="entry name" value="GLA_2"/>
    <property type="match status" value="2"/>
</dbReference>
<keyword evidence="7" id="KW-0645">Protease</keyword>
<dbReference type="FunFam" id="4.10.740.10:FF:000001">
    <property type="entry name" value="vitamin K-dependent protein S"/>
    <property type="match status" value="2"/>
</dbReference>
<feature type="domain" description="Gla" evidence="18">
    <location>
        <begin position="143"/>
        <end position="189"/>
    </location>
</feature>
<dbReference type="GO" id="GO:0005509">
    <property type="term" value="F:calcium ion binding"/>
    <property type="evidence" value="ECO:0007669"/>
    <property type="project" value="InterPro"/>
</dbReference>
<evidence type="ECO:0000313" key="20">
    <source>
        <dbReference type="Proteomes" id="UP001230051"/>
    </source>
</evidence>
<dbReference type="PRINTS" id="PR00010">
    <property type="entry name" value="EGFBLOOD"/>
</dbReference>
<dbReference type="Pfam" id="PF00008">
    <property type="entry name" value="EGF"/>
    <property type="match status" value="1"/>
</dbReference>
<dbReference type="CDD" id="cd00054">
    <property type="entry name" value="EGF_CA"/>
    <property type="match status" value="1"/>
</dbReference>
<feature type="domain" description="Peptidase S1" evidence="17">
    <location>
        <begin position="303"/>
        <end position="543"/>
    </location>
</feature>
<evidence type="ECO:0000256" key="7">
    <source>
        <dbReference type="ARBA" id="ARBA00022670"/>
    </source>
</evidence>
<dbReference type="PROSITE" id="PS00010">
    <property type="entry name" value="ASX_HYDROXYL"/>
    <property type="match status" value="1"/>
</dbReference>
<evidence type="ECO:0000256" key="2">
    <source>
        <dbReference type="ARBA" id="ARBA00004613"/>
    </source>
</evidence>
<evidence type="ECO:0000256" key="12">
    <source>
        <dbReference type="ARBA" id="ARBA00023157"/>
    </source>
</evidence>
<dbReference type="SMART" id="SM00179">
    <property type="entry name" value="EGF_CA"/>
    <property type="match status" value="2"/>
</dbReference>
<dbReference type="InterPro" id="IPR001881">
    <property type="entry name" value="EGF-like_Ca-bd_dom"/>
</dbReference>
<dbReference type="GO" id="GO:0005615">
    <property type="term" value="C:extracellular space"/>
    <property type="evidence" value="ECO:0007669"/>
    <property type="project" value="TreeGrafter"/>
</dbReference>
<dbReference type="FunFam" id="2.40.10.10:FF:000068">
    <property type="entry name" value="transmembrane protease serine 2"/>
    <property type="match status" value="1"/>
</dbReference>
<dbReference type="SUPFAM" id="SSF57630">
    <property type="entry name" value="GLA-domain"/>
    <property type="match status" value="2"/>
</dbReference>
<dbReference type="Gene3D" id="4.10.740.10">
    <property type="entry name" value="Coagulation Factor IX"/>
    <property type="match status" value="2"/>
</dbReference>
<dbReference type="PROSITE" id="PS50240">
    <property type="entry name" value="TRYPSIN_DOM"/>
    <property type="match status" value="1"/>
</dbReference>
<keyword evidence="10" id="KW-0378">Hydrolase</keyword>
<dbReference type="PROSITE" id="PS00011">
    <property type="entry name" value="GLA_1"/>
    <property type="match status" value="1"/>
</dbReference>
<name>A0AAD8G951_ACIOX</name>
<keyword evidence="8 15" id="KW-0732">Signal</keyword>
<keyword evidence="12 14" id="KW-1015">Disulfide bond</keyword>